<feature type="domain" description="EF-hand" evidence="6">
    <location>
        <begin position="479"/>
        <end position="514"/>
    </location>
</feature>
<name>A0A4Z2HXH6_9TELE</name>
<dbReference type="FunFam" id="1.20.58.60:FF:000003">
    <property type="entry name" value="Actinin, alpha 1"/>
    <property type="match status" value="1"/>
</dbReference>
<feature type="domain" description="EF-hand" evidence="6">
    <location>
        <begin position="515"/>
        <end position="550"/>
    </location>
</feature>
<protein>
    <submittedName>
        <fullName evidence="7">Alpha-actinin-2</fullName>
    </submittedName>
</protein>
<dbReference type="Pfam" id="PF08726">
    <property type="entry name" value="EFhand_Ca_insen"/>
    <property type="match status" value="1"/>
</dbReference>
<dbReference type="GO" id="GO:0005509">
    <property type="term" value="F:calcium ion binding"/>
    <property type="evidence" value="ECO:0007669"/>
    <property type="project" value="InterPro"/>
</dbReference>
<dbReference type="Gene3D" id="1.10.238.10">
    <property type="entry name" value="EF-hand"/>
    <property type="match status" value="2"/>
</dbReference>
<evidence type="ECO:0000256" key="3">
    <source>
        <dbReference type="ARBA" id="ARBA00022837"/>
    </source>
</evidence>
<accession>A0A4Z2HXH6</accession>
<dbReference type="FunFam" id="1.20.58.60:FF:000005">
    <property type="entry name" value="Actinin alpha 1"/>
    <property type="match status" value="1"/>
</dbReference>
<evidence type="ECO:0000256" key="2">
    <source>
        <dbReference type="ARBA" id="ARBA00022737"/>
    </source>
</evidence>
<dbReference type="CDD" id="cd00176">
    <property type="entry name" value="SPEC"/>
    <property type="match status" value="1"/>
</dbReference>
<keyword evidence="3" id="KW-0106">Calcium</keyword>
<comment type="caution">
    <text evidence="7">The sequence shown here is derived from an EMBL/GenBank/DDBJ whole genome shotgun (WGS) entry which is preliminary data.</text>
</comment>
<keyword evidence="2" id="KW-0677">Repeat</keyword>
<dbReference type="SUPFAM" id="SSF47473">
    <property type="entry name" value="EF-hand"/>
    <property type="match status" value="1"/>
</dbReference>
<dbReference type="Proteomes" id="UP000314294">
    <property type="component" value="Unassembled WGS sequence"/>
</dbReference>
<evidence type="ECO:0000256" key="1">
    <source>
        <dbReference type="ARBA" id="ARBA00022723"/>
    </source>
</evidence>
<evidence type="ECO:0000313" key="8">
    <source>
        <dbReference type="Proteomes" id="UP000314294"/>
    </source>
</evidence>
<dbReference type="EMBL" id="SRLO01000173">
    <property type="protein sequence ID" value="TNN69663.1"/>
    <property type="molecule type" value="Genomic_DNA"/>
</dbReference>
<sequence>MSFAFLRKKAGASVILMKAVCLTGRALLASIIARPKVLLHSLPLNTQPAPYLDPPLFLLPDHEDDAVEPGSADGETEELNFAAPPYPDFQAGELSRHALTLEQVNREWETEERGFEPPPPHASAPQGVEASAASATFPAQPDPRELMPVGWSRHLFLTGQLPSGTYNRFLSDYESGGGQSDEAHYEQYYFPTRLCELDYHDVAAVNQRCQSICDLWDRLGTLTQKRREALERTDKLLETIDQLFLEFAKRSAPFNNWMEGAMEDLQDMFIVHTVEEVQSLIAAHEQFKATLPEADAERQAILGIHNEVLKISQSYGIKASIINPYSTLTTEELLNKWEKVKKLVPQRDGALQEEMSSQHAHERLRRQFAAQANLIGPWIQTRMEEVGRCSMVIGGALEDQMTQLKQCEHVIVAYKANIDKLEGDHQLIQESLVFDNKHTNYTMEHIRVGWELLLTTIARNINEIETQILTRDAKGISQQQMNEFRSSFNHFDRKKNGAMETDDFRACLISMGYDLGEVEFARIMIMVDPNGTGIVSFQSFIDFMTRETGDTDTAEQVVASFRILATDKPYILVEELRRELPPEQAEYCILRMPPYSGHGAPPGALDYTAFSTALYGESDL</sequence>
<dbReference type="InterPro" id="IPR002048">
    <property type="entry name" value="EF_hand_dom"/>
</dbReference>
<dbReference type="InterPro" id="IPR018159">
    <property type="entry name" value="Spectrin/alpha-actinin"/>
</dbReference>
<dbReference type="GO" id="GO:0003779">
    <property type="term" value="F:actin binding"/>
    <property type="evidence" value="ECO:0007669"/>
    <property type="project" value="UniProtKB-KW"/>
</dbReference>
<dbReference type="Gene3D" id="1.20.58.60">
    <property type="match status" value="3"/>
</dbReference>
<keyword evidence="1" id="KW-0479">Metal-binding</keyword>
<evidence type="ECO:0000313" key="7">
    <source>
        <dbReference type="EMBL" id="TNN69663.1"/>
    </source>
</evidence>
<dbReference type="SMART" id="SM01184">
    <property type="entry name" value="efhand_Ca_insen"/>
    <property type="match status" value="1"/>
</dbReference>
<organism evidence="7 8">
    <name type="scientific">Liparis tanakae</name>
    <name type="common">Tanaka's snailfish</name>
    <dbReference type="NCBI Taxonomy" id="230148"/>
    <lineage>
        <taxon>Eukaryota</taxon>
        <taxon>Metazoa</taxon>
        <taxon>Chordata</taxon>
        <taxon>Craniata</taxon>
        <taxon>Vertebrata</taxon>
        <taxon>Euteleostomi</taxon>
        <taxon>Actinopterygii</taxon>
        <taxon>Neopterygii</taxon>
        <taxon>Teleostei</taxon>
        <taxon>Neoteleostei</taxon>
        <taxon>Acanthomorphata</taxon>
        <taxon>Eupercaria</taxon>
        <taxon>Perciformes</taxon>
        <taxon>Cottioidei</taxon>
        <taxon>Cottales</taxon>
        <taxon>Liparidae</taxon>
        <taxon>Liparis</taxon>
    </lineage>
</organism>
<dbReference type="SMART" id="SM00150">
    <property type="entry name" value="SPEC"/>
    <property type="match status" value="1"/>
</dbReference>
<dbReference type="CDD" id="cd00051">
    <property type="entry name" value="EFh"/>
    <property type="match status" value="1"/>
</dbReference>
<dbReference type="SMART" id="SM00054">
    <property type="entry name" value="EFh"/>
    <property type="match status" value="2"/>
</dbReference>
<dbReference type="AlphaFoldDB" id="A0A4Z2HXH6"/>
<dbReference type="OrthoDB" id="10017054at2759"/>
<feature type="region of interest" description="Disordered" evidence="5">
    <location>
        <begin position="107"/>
        <end position="137"/>
    </location>
</feature>
<gene>
    <name evidence="7" type="primary">Actn2</name>
    <name evidence="7" type="ORF">EYF80_020153</name>
</gene>
<evidence type="ECO:0000256" key="5">
    <source>
        <dbReference type="SAM" id="MobiDB-lite"/>
    </source>
</evidence>
<dbReference type="FunFam" id="1.10.238.10:FF:000004">
    <property type="entry name" value="Actinin alpha 1"/>
    <property type="match status" value="1"/>
</dbReference>
<dbReference type="PROSITE" id="PS50222">
    <property type="entry name" value="EF_HAND_2"/>
    <property type="match status" value="2"/>
</dbReference>
<dbReference type="InterPro" id="IPR002017">
    <property type="entry name" value="Spectrin_repeat"/>
</dbReference>
<proteinExistence type="predicted"/>
<evidence type="ECO:0000256" key="4">
    <source>
        <dbReference type="ARBA" id="ARBA00023203"/>
    </source>
</evidence>
<keyword evidence="8" id="KW-1185">Reference proteome</keyword>
<reference evidence="7 8" key="1">
    <citation type="submission" date="2019-03" db="EMBL/GenBank/DDBJ databases">
        <title>First draft genome of Liparis tanakae, snailfish: a comprehensive survey of snailfish specific genes.</title>
        <authorList>
            <person name="Kim W."/>
            <person name="Song I."/>
            <person name="Jeong J.-H."/>
            <person name="Kim D."/>
            <person name="Kim S."/>
            <person name="Ryu S."/>
            <person name="Song J.Y."/>
            <person name="Lee S.K."/>
        </authorList>
    </citation>
    <scope>NUCLEOTIDE SEQUENCE [LARGE SCALE GENOMIC DNA]</scope>
    <source>
        <tissue evidence="7">Muscle</tissue>
    </source>
</reference>
<dbReference type="SUPFAM" id="SSF46966">
    <property type="entry name" value="Spectrin repeat"/>
    <property type="match status" value="3"/>
</dbReference>
<dbReference type="InterPro" id="IPR014837">
    <property type="entry name" value="EF-hand_Ca_insen"/>
</dbReference>
<evidence type="ECO:0000259" key="6">
    <source>
        <dbReference type="PROSITE" id="PS50222"/>
    </source>
</evidence>
<keyword evidence="4" id="KW-0009">Actin-binding</keyword>
<dbReference type="InterPro" id="IPR011992">
    <property type="entry name" value="EF-hand-dom_pair"/>
</dbReference>
<dbReference type="Pfam" id="PF00435">
    <property type="entry name" value="Spectrin"/>
    <property type="match status" value="2"/>
</dbReference>
<dbReference type="PANTHER" id="PTHR11915">
    <property type="entry name" value="SPECTRIN/FILAMIN RELATED CYTOSKELETAL PROTEIN"/>
    <property type="match status" value="1"/>
</dbReference>
<dbReference type="FunFam" id="1.10.238.10:FF:000018">
    <property type="entry name" value="Actinin, alpha 1"/>
    <property type="match status" value="1"/>
</dbReference>